<sequence length="127" mass="14093">MRVPPAPHPEGPFAFSVLLAPFESIPPSTADVEPALSPAASRKTEKSPLEVICSRRERCPSFSRSSILAARPNCTIGLTSTQWILPVARKNSARCSTPRRVPEVSETLRWFFFFFLSFPHSHPTMLG</sequence>
<organism evidence="1">
    <name type="scientific">Ixodes scapularis</name>
    <name type="common">Black-legged tick</name>
    <name type="synonym">Deer tick</name>
    <dbReference type="NCBI Taxonomy" id="6945"/>
    <lineage>
        <taxon>Eukaryota</taxon>
        <taxon>Metazoa</taxon>
        <taxon>Ecdysozoa</taxon>
        <taxon>Arthropoda</taxon>
        <taxon>Chelicerata</taxon>
        <taxon>Arachnida</taxon>
        <taxon>Acari</taxon>
        <taxon>Parasitiformes</taxon>
        <taxon>Ixodida</taxon>
        <taxon>Ixodoidea</taxon>
        <taxon>Ixodidae</taxon>
        <taxon>Ixodinae</taxon>
        <taxon>Ixodes</taxon>
    </lineage>
</organism>
<reference evidence="1" key="1">
    <citation type="submission" date="2019-04" db="EMBL/GenBank/DDBJ databases">
        <title>An insight into the mialome of Ixodes scapularis.</title>
        <authorList>
            <person name="Ribeiro J.M."/>
            <person name="Mather T.N."/>
            <person name="Karim S."/>
        </authorList>
    </citation>
    <scope>NUCLEOTIDE SEQUENCE</scope>
</reference>
<protein>
    <submittedName>
        <fullName evidence="1">Putative secreted protein</fullName>
    </submittedName>
</protein>
<dbReference type="EMBL" id="GHJT01000411">
    <property type="protein sequence ID" value="MOY34382.1"/>
    <property type="molecule type" value="Transcribed_RNA"/>
</dbReference>
<dbReference type="AlphaFoldDB" id="A0A4D5RBI4"/>
<name>A0A4D5RBI4_IXOSC</name>
<accession>A0A4D5RBI4</accession>
<evidence type="ECO:0000313" key="1">
    <source>
        <dbReference type="EMBL" id="MOY34382.1"/>
    </source>
</evidence>
<proteinExistence type="predicted"/>